<sequence>MNQRNTRETTRTSRSSQATTLQSSNIAIAEQSTSQGTAANNAGVLLNQEPPHAPHAQPMSSLLVALKGHPGVFEADE</sequence>
<feature type="compositionally biased region" description="Polar residues" evidence="1">
    <location>
        <begin position="30"/>
        <end position="40"/>
    </location>
</feature>
<name>A0A0B7FVW1_THACB</name>
<feature type="region of interest" description="Disordered" evidence="1">
    <location>
        <begin position="1"/>
        <end position="62"/>
    </location>
</feature>
<accession>A0A0B7FVW1</accession>
<reference evidence="2 3" key="1">
    <citation type="submission" date="2014-11" db="EMBL/GenBank/DDBJ databases">
        <authorList>
            <person name="Wibberg Daniel"/>
        </authorList>
    </citation>
    <scope>NUCLEOTIDE SEQUENCE [LARGE SCALE GENOMIC DNA]</scope>
    <source>
        <strain evidence="2">Rhizoctonia solani AG1-IB 7/3/14</strain>
    </source>
</reference>
<feature type="compositionally biased region" description="Low complexity" evidence="1">
    <location>
        <begin position="12"/>
        <end position="24"/>
    </location>
</feature>
<evidence type="ECO:0000313" key="2">
    <source>
        <dbReference type="EMBL" id="CEL60327.1"/>
    </source>
</evidence>
<feature type="compositionally biased region" description="Basic and acidic residues" evidence="1">
    <location>
        <begin position="1"/>
        <end position="11"/>
    </location>
</feature>
<evidence type="ECO:0000256" key="1">
    <source>
        <dbReference type="SAM" id="MobiDB-lite"/>
    </source>
</evidence>
<evidence type="ECO:0000313" key="3">
    <source>
        <dbReference type="Proteomes" id="UP000059188"/>
    </source>
</evidence>
<gene>
    <name evidence="2" type="ORF">RSOLAG1IB_12340</name>
</gene>
<dbReference type="EMBL" id="LN679558">
    <property type="protein sequence ID" value="CEL60327.1"/>
    <property type="molecule type" value="Genomic_DNA"/>
</dbReference>
<keyword evidence="3" id="KW-1185">Reference proteome</keyword>
<dbReference type="AlphaFoldDB" id="A0A0B7FVW1"/>
<protein>
    <submittedName>
        <fullName evidence="2">Uncharacterized protein</fullName>
    </submittedName>
</protein>
<proteinExistence type="predicted"/>
<dbReference type="Proteomes" id="UP000059188">
    <property type="component" value="Unassembled WGS sequence"/>
</dbReference>
<organism evidence="2 3">
    <name type="scientific">Thanatephorus cucumeris (strain AG1-IB / isolate 7/3/14)</name>
    <name type="common">Lettuce bottom rot fungus</name>
    <name type="synonym">Rhizoctonia solani</name>
    <dbReference type="NCBI Taxonomy" id="1108050"/>
    <lineage>
        <taxon>Eukaryota</taxon>
        <taxon>Fungi</taxon>
        <taxon>Dikarya</taxon>
        <taxon>Basidiomycota</taxon>
        <taxon>Agaricomycotina</taxon>
        <taxon>Agaricomycetes</taxon>
        <taxon>Cantharellales</taxon>
        <taxon>Ceratobasidiaceae</taxon>
        <taxon>Rhizoctonia</taxon>
        <taxon>Rhizoctonia solani AG-1</taxon>
    </lineage>
</organism>